<dbReference type="PROSITE" id="PS51257">
    <property type="entry name" value="PROKAR_LIPOPROTEIN"/>
    <property type="match status" value="1"/>
</dbReference>
<evidence type="ECO:0000256" key="3">
    <source>
        <dbReference type="ARBA" id="ARBA00022729"/>
    </source>
</evidence>
<feature type="compositionally biased region" description="Basic and acidic residues" evidence="6">
    <location>
        <begin position="286"/>
        <end position="299"/>
    </location>
</feature>
<keyword evidence="5" id="KW-0998">Cell outer membrane</keyword>
<evidence type="ECO:0000313" key="9">
    <source>
        <dbReference type="EMBL" id="MCY1722084.1"/>
    </source>
</evidence>
<dbReference type="Gene3D" id="1.25.40.390">
    <property type="match status" value="1"/>
</dbReference>
<protein>
    <submittedName>
        <fullName evidence="9">RagB/SusD family nutrient uptake outer membrane protein</fullName>
    </submittedName>
</protein>
<evidence type="ECO:0000313" key="10">
    <source>
        <dbReference type="Proteomes" id="UP001145087"/>
    </source>
</evidence>
<dbReference type="GO" id="GO:0009279">
    <property type="term" value="C:cell outer membrane"/>
    <property type="evidence" value="ECO:0007669"/>
    <property type="project" value="UniProtKB-SubCell"/>
</dbReference>
<evidence type="ECO:0000256" key="1">
    <source>
        <dbReference type="ARBA" id="ARBA00004442"/>
    </source>
</evidence>
<comment type="caution">
    <text evidence="9">The sequence shown here is derived from an EMBL/GenBank/DDBJ whole genome shotgun (WGS) entry which is preliminary data.</text>
</comment>
<evidence type="ECO:0000256" key="2">
    <source>
        <dbReference type="ARBA" id="ARBA00006275"/>
    </source>
</evidence>
<feature type="domain" description="SusD-like N-terminal" evidence="8">
    <location>
        <begin position="72"/>
        <end position="222"/>
    </location>
</feature>
<reference evidence="9" key="1">
    <citation type="submission" date="2022-11" db="EMBL/GenBank/DDBJ databases">
        <title>Marilongibacter aestuarii gen. nov., sp. nov., isolated from tidal flat sediment.</title>
        <authorList>
            <person name="Jiayan W."/>
        </authorList>
    </citation>
    <scope>NUCLEOTIDE SEQUENCE</scope>
    <source>
        <strain evidence="9">Z1-6</strain>
    </source>
</reference>
<keyword evidence="3" id="KW-0732">Signal</keyword>
<proteinExistence type="inferred from homology"/>
<dbReference type="Proteomes" id="UP001145087">
    <property type="component" value="Unassembled WGS sequence"/>
</dbReference>
<sequence>MKNISKIVLSVFLVGLLMFSSCDSFLEEEFRSGITTDNFFNNDAEAQLAVNGLYRILHSGALYRQRGIDDFYTHGADVVAASRNVNGTVHNYLIAEGVGDGYGTWNRLYELARNSALFLASVDGNENLSEAARNQAVGEILFMRALCYYHLTNIWGDVPYFRELPSNEELSTITRSPKAEIRADMKEDLARAITLLPTSYSGSDLGRASKWAATMLKAKFHLLDSEWQPCLTECKSIIDNSPHRLLDNFADVFDQSDPANQYNNEHIFVVDFTSDPVSNIDGSTTRTDDYNPRIRDEPANRGANAVDENGNPVLKPNGTQMKNWEYFQSLLQAQNEDMTGYGWSVPLPELADKNNWQEGDLRYDATIVTEYIGWKLNFPYFRKNWNLDQENSLRGNHPENYIVFRMGDVYLMAAEAENELNGPENAYQYVNKLRERAFEPDQPWSGMSQEDFRLAIRDERKFELCAEGHRRMDLIRWGILLDVVKTVKHRSWNNPADNIQPKHVKYPIPLQELELNPALLDTDPTNNGYR</sequence>
<dbReference type="SUPFAM" id="SSF48452">
    <property type="entry name" value="TPR-like"/>
    <property type="match status" value="1"/>
</dbReference>
<name>A0A9X3J602_9BACT</name>
<feature type="domain" description="RagB/SusD" evidence="7">
    <location>
        <begin position="378"/>
        <end position="520"/>
    </location>
</feature>
<dbReference type="EMBL" id="JAPOHD010000030">
    <property type="protein sequence ID" value="MCY1722084.1"/>
    <property type="molecule type" value="Genomic_DNA"/>
</dbReference>
<dbReference type="Pfam" id="PF14322">
    <property type="entry name" value="SusD-like_3"/>
    <property type="match status" value="1"/>
</dbReference>
<evidence type="ECO:0000256" key="6">
    <source>
        <dbReference type="SAM" id="MobiDB-lite"/>
    </source>
</evidence>
<organism evidence="9 10">
    <name type="scientific">Draconibacterium aestuarii</name>
    <dbReference type="NCBI Taxonomy" id="2998507"/>
    <lineage>
        <taxon>Bacteria</taxon>
        <taxon>Pseudomonadati</taxon>
        <taxon>Bacteroidota</taxon>
        <taxon>Bacteroidia</taxon>
        <taxon>Marinilabiliales</taxon>
        <taxon>Prolixibacteraceae</taxon>
        <taxon>Draconibacterium</taxon>
    </lineage>
</organism>
<keyword evidence="4" id="KW-0472">Membrane</keyword>
<evidence type="ECO:0000259" key="7">
    <source>
        <dbReference type="Pfam" id="PF07980"/>
    </source>
</evidence>
<evidence type="ECO:0000256" key="4">
    <source>
        <dbReference type="ARBA" id="ARBA00023136"/>
    </source>
</evidence>
<comment type="similarity">
    <text evidence="2">Belongs to the SusD family.</text>
</comment>
<accession>A0A9X3J602</accession>
<dbReference type="InterPro" id="IPR033985">
    <property type="entry name" value="SusD-like_N"/>
</dbReference>
<evidence type="ECO:0000256" key="5">
    <source>
        <dbReference type="ARBA" id="ARBA00023237"/>
    </source>
</evidence>
<dbReference type="AlphaFoldDB" id="A0A9X3J602"/>
<comment type="subcellular location">
    <subcellularLocation>
        <location evidence="1">Cell outer membrane</location>
    </subcellularLocation>
</comment>
<evidence type="ECO:0000259" key="8">
    <source>
        <dbReference type="Pfam" id="PF14322"/>
    </source>
</evidence>
<dbReference type="InterPro" id="IPR011990">
    <property type="entry name" value="TPR-like_helical_dom_sf"/>
</dbReference>
<gene>
    <name evidence="9" type="ORF">OU798_17155</name>
</gene>
<feature type="region of interest" description="Disordered" evidence="6">
    <location>
        <begin position="280"/>
        <end position="317"/>
    </location>
</feature>
<dbReference type="Pfam" id="PF07980">
    <property type="entry name" value="SusD_RagB"/>
    <property type="match status" value="1"/>
</dbReference>
<dbReference type="InterPro" id="IPR012944">
    <property type="entry name" value="SusD_RagB_dom"/>
</dbReference>
<dbReference type="RefSeq" id="WP_343334414.1">
    <property type="nucleotide sequence ID" value="NZ_JAPOHD010000030.1"/>
</dbReference>
<keyword evidence="10" id="KW-1185">Reference proteome</keyword>